<gene>
    <name evidence="3" type="ORF">HNR41_001185</name>
    <name evidence="2" type="ORF">JEOCOQ751_02198</name>
</gene>
<organism evidence="2 4">
    <name type="scientific">Jeotgalicoccus coquinae</name>
    <dbReference type="NCBI Taxonomy" id="709509"/>
    <lineage>
        <taxon>Bacteria</taxon>
        <taxon>Bacillati</taxon>
        <taxon>Bacillota</taxon>
        <taxon>Bacilli</taxon>
        <taxon>Bacillales</taxon>
        <taxon>Staphylococcaceae</taxon>
        <taxon>Jeotgalicoccus</taxon>
    </lineage>
</organism>
<sequence>MIEILSGIGIAFIIFIIICISILLAVNKDR</sequence>
<dbReference type="EMBL" id="CAJEWA010000008">
    <property type="protein sequence ID" value="CAD2081867.1"/>
    <property type="molecule type" value="Genomic_DNA"/>
</dbReference>
<keyword evidence="1" id="KW-1133">Transmembrane helix</keyword>
<proteinExistence type="predicted"/>
<evidence type="ECO:0000313" key="4">
    <source>
        <dbReference type="Proteomes" id="UP000534001"/>
    </source>
</evidence>
<evidence type="ECO:0000313" key="3">
    <source>
        <dbReference type="EMBL" id="MBB6423259.1"/>
    </source>
</evidence>
<keyword evidence="1" id="KW-0812">Transmembrane</keyword>
<protein>
    <submittedName>
        <fullName evidence="2">Uncharacterized protein</fullName>
    </submittedName>
</protein>
<comment type="caution">
    <text evidence="2">The sequence shown here is derived from an EMBL/GenBank/DDBJ whole genome shotgun (WGS) entry which is preliminary data.</text>
</comment>
<feature type="transmembrane region" description="Helical" evidence="1">
    <location>
        <begin position="6"/>
        <end position="26"/>
    </location>
</feature>
<reference evidence="3 5" key="2">
    <citation type="submission" date="2020-08" db="EMBL/GenBank/DDBJ databases">
        <title>Genomic Encyclopedia of Type Strains, Phase IV (KMG-IV): sequencing the most valuable type-strain genomes for metagenomic binning, comparative biology and taxonomic classification.</title>
        <authorList>
            <person name="Goeker M."/>
        </authorList>
    </citation>
    <scope>NUCLEOTIDE SEQUENCE [LARGE SCALE GENOMIC DNA]</scope>
    <source>
        <strain evidence="3 5">DSM 22419</strain>
    </source>
</reference>
<dbReference type="AlphaFoldDB" id="A0A6V7RRY0"/>
<accession>A0A6V7RRY0</accession>
<dbReference type="Proteomes" id="UP000545588">
    <property type="component" value="Unassembled WGS sequence"/>
</dbReference>
<name>A0A6V7RRY0_9STAP</name>
<evidence type="ECO:0000256" key="1">
    <source>
        <dbReference type="SAM" id="Phobius"/>
    </source>
</evidence>
<keyword evidence="5" id="KW-1185">Reference proteome</keyword>
<dbReference type="EMBL" id="JACHFF010000001">
    <property type="protein sequence ID" value="MBB6423259.1"/>
    <property type="molecule type" value="Genomic_DNA"/>
</dbReference>
<evidence type="ECO:0000313" key="5">
    <source>
        <dbReference type="Proteomes" id="UP000545588"/>
    </source>
</evidence>
<keyword evidence="1" id="KW-0472">Membrane</keyword>
<evidence type="ECO:0000313" key="2">
    <source>
        <dbReference type="EMBL" id="CAD2081867.1"/>
    </source>
</evidence>
<reference evidence="2 4" key="1">
    <citation type="submission" date="2020-07" db="EMBL/GenBank/DDBJ databases">
        <authorList>
            <person name="Criscuolo A."/>
        </authorList>
    </citation>
    <scope>NUCLEOTIDE SEQUENCE [LARGE SCALE GENOMIC DNA]</scope>
    <source>
        <strain evidence="2">CIP111751</strain>
    </source>
</reference>
<dbReference type="Proteomes" id="UP000534001">
    <property type="component" value="Unassembled WGS sequence"/>
</dbReference>